<dbReference type="InterPro" id="IPR006029">
    <property type="entry name" value="Neurotrans-gated_channel_TM"/>
</dbReference>
<dbReference type="GO" id="GO:0016020">
    <property type="term" value="C:membrane"/>
    <property type="evidence" value="ECO:0007669"/>
    <property type="project" value="InterPro"/>
</dbReference>
<name>A0A820DUF7_9BILA</name>
<feature type="non-terminal residue" evidence="3">
    <location>
        <position position="48"/>
    </location>
</feature>
<keyword evidence="1" id="KW-0812">Transmembrane</keyword>
<dbReference type="Gene3D" id="1.20.58.390">
    <property type="entry name" value="Neurotransmitter-gated ion-channel transmembrane domain"/>
    <property type="match status" value="1"/>
</dbReference>
<reference evidence="3" key="1">
    <citation type="submission" date="2021-02" db="EMBL/GenBank/DDBJ databases">
        <authorList>
            <person name="Nowell W R."/>
        </authorList>
    </citation>
    <scope>NUCLEOTIDE SEQUENCE</scope>
</reference>
<evidence type="ECO:0000313" key="4">
    <source>
        <dbReference type="Proteomes" id="UP000663836"/>
    </source>
</evidence>
<dbReference type="Proteomes" id="UP000663836">
    <property type="component" value="Unassembled WGS sequence"/>
</dbReference>
<feature type="non-terminal residue" evidence="3">
    <location>
        <position position="1"/>
    </location>
</feature>
<proteinExistence type="predicted"/>
<gene>
    <name evidence="3" type="ORF">JBS370_LOCUS38187</name>
</gene>
<keyword evidence="1" id="KW-1133">Transmembrane helix</keyword>
<dbReference type="GO" id="GO:0006811">
    <property type="term" value="P:monoatomic ion transport"/>
    <property type="evidence" value="ECO:0007669"/>
    <property type="project" value="InterPro"/>
</dbReference>
<dbReference type="InterPro" id="IPR036719">
    <property type="entry name" value="Neuro-gated_channel_TM_sf"/>
</dbReference>
<protein>
    <recommendedName>
        <fullName evidence="2">Neurotransmitter-gated ion-channel transmembrane domain-containing protein</fullName>
    </recommendedName>
</protein>
<dbReference type="Pfam" id="PF02932">
    <property type="entry name" value="Neur_chan_memb"/>
    <property type="match status" value="1"/>
</dbReference>
<feature type="transmembrane region" description="Helical" evidence="1">
    <location>
        <begin position="17"/>
        <end position="34"/>
    </location>
</feature>
<dbReference type="CDD" id="cd19051">
    <property type="entry name" value="LGIC_TM_cation"/>
    <property type="match status" value="1"/>
</dbReference>
<dbReference type="AlphaFoldDB" id="A0A820DUF7"/>
<dbReference type="SUPFAM" id="SSF90112">
    <property type="entry name" value="Neurotransmitter-gated ion-channel transmembrane pore"/>
    <property type="match status" value="1"/>
</dbReference>
<sequence length="48" mass="5320">CLTLFVFWLPPDSGEKITLTITILLALTVFLQLISNYTPKASSNLPII</sequence>
<dbReference type="InterPro" id="IPR038050">
    <property type="entry name" value="Neuro_actylchol_rec"/>
</dbReference>
<evidence type="ECO:0000313" key="3">
    <source>
        <dbReference type="EMBL" id="CAF4238090.1"/>
    </source>
</evidence>
<comment type="caution">
    <text evidence="3">The sequence shown here is derived from an EMBL/GenBank/DDBJ whole genome shotgun (WGS) entry which is preliminary data.</text>
</comment>
<evidence type="ECO:0000256" key="1">
    <source>
        <dbReference type="SAM" id="Phobius"/>
    </source>
</evidence>
<keyword evidence="1" id="KW-0472">Membrane</keyword>
<organism evidence="3 4">
    <name type="scientific">Rotaria sordida</name>
    <dbReference type="NCBI Taxonomy" id="392033"/>
    <lineage>
        <taxon>Eukaryota</taxon>
        <taxon>Metazoa</taxon>
        <taxon>Spiralia</taxon>
        <taxon>Gnathifera</taxon>
        <taxon>Rotifera</taxon>
        <taxon>Eurotatoria</taxon>
        <taxon>Bdelloidea</taxon>
        <taxon>Philodinida</taxon>
        <taxon>Philodinidae</taxon>
        <taxon>Rotaria</taxon>
    </lineage>
</organism>
<dbReference type="EMBL" id="CAJOBD010019994">
    <property type="protein sequence ID" value="CAF4238090.1"/>
    <property type="molecule type" value="Genomic_DNA"/>
</dbReference>
<evidence type="ECO:0000259" key="2">
    <source>
        <dbReference type="Pfam" id="PF02932"/>
    </source>
</evidence>
<feature type="domain" description="Neurotransmitter-gated ion-channel transmembrane" evidence="2">
    <location>
        <begin position="1"/>
        <end position="48"/>
    </location>
</feature>
<accession>A0A820DUF7</accession>